<dbReference type="PROSITE" id="PS51257">
    <property type="entry name" value="PROKAR_LIPOPROTEIN"/>
    <property type="match status" value="1"/>
</dbReference>
<accession>A0AAU7LTV1</accession>
<sequence>MRYVLTLVAASAMLVACGGGSDSAPAATPTPAATQATLTSANYVAVAQESLSSSAYLADATGLVTGAQVSDSEALVRFGQDQLPKLPRWLADAPVQAVGAVQSQTEKCAGGGTLTISANDANGNRLVDAGDSVSLTAANCSFEGQLLNGQLTLTINSLTGNPDHYPYSLSVTLGFNNLTTQSSSLRTVGNGSLALSIDARAANNQSLGLRTSSLGLSSTYGTTTYSKTLTSYATSVELRPAGTGFTSTTSVDGTLSSSAFESKSISIATLAPFVRASTQAYPGSGQLVITGAAGGKVRITATSATTVLIELDADANGSYEASTSKLWSDML</sequence>
<organism evidence="2">
    <name type="scientific">Polaromonas hydrogenivorans</name>
    <dbReference type="NCBI Taxonomy" id="335476"/>
    <lineage>
        <taxon>Bacteria</taxon>
        <taxon>Pseudomonadati</taxon>
        <taxon>Pseudomonadota</taxon>
        <taxon>Betaproteobacteria</taxon>
        <taxon>Burkholderiales</taxon>
        <taxon>Comamonadaceae</taxon>
        <taxon>Polaromonas</taxon>
    </lineage>
</organism>
<evidence type="ECO:0000256" key="1">
    <source>
        <dbReference type="SAM" id="SignalP"/>
    </source>
</evidence>
<keyword evidence="1" id="KW-0732">Signal</keyword>
<dbReference type="EMBL" id="CP157675">
    <property type="protein sequence ID" value="XBP70313.1"/>
    <property type="molecule type" value="Genomic_DNA"/>
</dbReference>
<dbReference type="RefSeq" id="WP_349279584.1">
    <property type="nucleotide sequence ID" value="NZ_CBCSCU010000005.1"/>
</dbReference>
<dbReference type="AlphaFoldDB" id="A0AAU7LTV1"/>
<proteinExistence type="predicted"/>
<evidence type="ECO:0000313" key="2">
    <source>
        <dbReference type="EMBL" id="XBP70313.1"/>
    </source>
</evidence>
<feature type="signal peptide" evidence="1">
    <location>
        <begin position="1"/>
        <end position="26"/>
    </location>
</feature>
<reference evidence="2" key="1">
    <citation type="submission" date="2024-05" db="EMBL/GenBank/DDBJ databases">
        <authorList>
            <person name="Bunk B."/>
            <person name="Swiderski J."/>
            <person name="Sproer C."/>
            <person name="Thiel V."/>
        </authorList>
    </citation>
    <scope>NUCLEOTIDE SEQUENCE</scope>
    <source>
        <strain evidence="2">DSM 17735</strain>
    </source>
</reference>
<feature type="chain" id="PRO_5043593830" description="Lipoprotein" evidence="1">
    <location>
        <begin position="27"/>
        <end position="331"/>
    </location>
</feature>
<name>A0AAU7LTV1_9BURK</name>
<protein>
    <recommendedName>
        <fullName evidence="3">Lipoprotein</fullName>
    </recommendedName>
</protein>
<gene>
    <name evidence="2" type="ORF">ABLV49_00285</name>
</gene>
<evidence type="ECO:0008006" key="3">
    <source>
        <dbReference type="Google" id="ProtNLM"/>
    </source>
</evidence>